<dbReference type="Pfam" id="PF02646">
    <property type="entry name" value="RmuC"/>
    <property type="match status" value="1"/>
</dbReference>
<dbReference type="InterPro" id="IPR003798">
    <property type="entry name" value="DNA_recombination_RmuC"/>
</dbReference>
<comment type="caution">
    <text evidence="6">The sequence shown here is derived from an EMBL/GenBank/DDBJ whole genome shotgun (WGS) entry which is preliminary data.</text>
</comment>
<evidence type="ECO:0000256" key="5">
    <source>
        <dbReference type="SAM" id="MobiDB-lite"/>
    </source>
</evidence>
<evidence type="ECO:0000313" key="6">
    <source>
        <dbReference type="EMBL" id="MBT0992827.1"/>
    </source>
</evidence>
<comment type="function">
    <text evidence="1">Involved in DNA recombination.</text>
</comment>
<protein>
    <submittedName>
        <fullName evidence="6">DNA recombination protein RmuC</fullName>
    </submittedName>
</protein>
<dbReference type="EMBL" id="JAHBOH010000001">
    <property type="protein sequence ID" value="MBT0992827.1"/>
    <property type="molecule type" value="Genomic_DNA"/>
</dbReference>
<dbReference type="Proteomes" id="UP000722125">
    <property type="component" value="Unassembled WGS sequence"/>
</dbReference>
<evidence type="ECO:0000256" key="3">
    <source>
        <dbReference type="ARBA" id="ARBA00023054"/>
    </source>
</evidence>
<organism evidence="6 7">
    <name type="scientific">Cellulomonas fulva</name>
    <dbReference type="NCBI Taxonomy" id="2835530"/>
    <lineage>
        <taxon>Bacteria</taxon>
        <taxon>Bacillati</taxon>
        <taxon>Actinomycetota</taxon>
        <taxon>Actinomycetes</taxon>
        <taxon>Micrococcales</taxon>
        <taxon>Cellulomonadaceae</taxon>
        <taxon>Cellulomonas</taxon>
    </lineage>
</organism>
<comment type="similarity">
    <text evidence="2">Belongs to the RmuC family.</text>
</comment>
<evidence type="ECO:0000256" key="2">
    <source>
        <dbReference type="ARBA" id="ARBA00009840"/>
    </source>
</evidence>
<keyword evidence="4" id="KW-0233">DNA recombination</keyword>
<dbReference type="PANTHER" id="PTHR30563">
    <property type="entry name" value="DNA RECOMBINATION PROTEIN RMUC"/>
    <property type="match status" value="1"/>
</dbReference>
<reference evidence="6 7" key="1">
    <citation type="submission" date="2021-05" db="EMBL/GenBank/DDBJ databases">
        <title>Description of Cellulomonas sp. DKR-3 sp. nov.</title>
        <authorList>
            <person name="Dahal R.H."/>
            <person name="Chaudhary D.K."/>
        </authorList>
    </citation>
    <scope>NUCLEOTIDE SEQUENCE [LARGE SCALE GENOMIC DNA]</scope>
    <source>
        <strain evidence="6 7">DKR-3</strain>
    </source>
</reference>
<sequence>MDGQMLLGLVVGLALGGAVGAAVAWAVAARRAEAQVGAAHVAAAQATARLESERAAAADRLAAALGDGERLAEQFRALAADALSQSSEQFLALASQRFAADRQTQVGELAQREQAVRALVEPLTRTLDEVRGQLTAVQRSRAESDAALREQVEAMRTVSEGVRTETAQLATALRASQVRGRWGEMQLRRVVEAAGMLAHVDFVEQEQVRTDDGLQRPDMVVRLAGGKQVVVDAKVAFLGYLDAVQASDERTRAERLAAHARHVRTHVDQLAAKRYWDQFAPAPEFVVMFVPAEAFLHAALEQDASLWEYAAERNVIVATPTTLLALLRTVAYGWRQDALAANAQAVLDLGKQLHGRLATLGGHLARLGRSLDGAAQAYNQTVGSLETRVLVSARRFADLGVVDAPLETPAAANPQLSAISAPELLASAADQLVSLEGFDTSAERDARALDAEVTRSAGAATPQPGGSAPGAVAGA</sequence>
<keyword evidence="3" id="KW-0175">Coiled coil</keyword>
<feature type="compositionally biased region" description="Low complexity" evidence="5">
    <location>
        <begin position="462"/>
        <end position="475"/>
    </location>
</feature>
<keyword evidence="7" id="KW-1185">Reference proteome</keyword>
<evidence type="ECO:0000313" key="7">
    <source>
        <dbReference type="Proteomes" id="UP000722125"/>
    </source>
</evidence>
<feature type="region of interest" description="Disordered" evidence="5">
    <location>
        <begin position="452"/>
        <end position="475"/>
    </location>
</feature>
<evidence type="ECO:0000256" key="4">
    <source>
        <dbReference type="ARBA" id="ARBA00023172"/>
    </source>
</evidence>
<dbReference type="RefSeq" id="WP_214345828.1">
    <property type="nucleotide sequence ID" value="NZ_JAHBOH010000001.1"/>
</dbReference>
<evidence type="ECO:0000256" key="1">
    <source>
        <dbReference type="ARBA" id="ARBA00003416"/>
    </source>
</evidence>
<name>A0ABS5TUN1_9CELL</name>
<proteinExistence type="inferred from homology"/>
<accession>A0ABS5TUN1</accession>
<gene>
    <name evidence="6" type="primary">rmuC</name>
    <name evidence="6" type="ORF">KIN34_00785</name>
</gene>
<dbReference type="PANTHER" id="PTHR30563:SF0">
    <property type="entry name" value="DNA RECOMBINATION PROTEIN RMUC"/>
    <property type="match status" value="1"/>
</dbReference>